<evidence type="ECO:0000313" key="2">
    <source>
        <dbReference type="Proteomes" id="UP000230233"/>
    </source>
</evidence>
<dbReference type="AlphaFoldDB" id="A0A2G5VNK7"/>
<accession>A0A2G5VNK7</accession>
<sequence length="177" mass="20478">MKTRAVLNPQNLNRKFTTQTMKFALLILLISASLFFQSEAVVDRFVITGKIFCTIPGKINTIKDLELWESDGFGDLWPFARMGDDHLKANIAFHEEKPGMFTFAIEGEDDGDQIGDYELYIRVRNDCSRTGEQYWTDYAVAGRVDKPGDRTQYYPNQNFNLDYRYKRSVSGHDDNQH</sequence>
<protein>
    <submittedName>
        <fullName evidence="1">Uncharacterized protein</fullName>
    </submittedName>
</protein>
<proteinExistence type="predicted"/>
<comment type="caution">
    <text evidence="1">The sequence shown here is derived from an EMBL/GenBank/DDBJ whole genome shotgun (WGS) entry which is preliminary data.</text>
</comment>
<gene>
    <name evidence="1" type="primary">Cnig_chr_I.g3090</name>
    <name evidence="1" type="ORF">B9Z55_003090</name>
</gene>
<dbReference type="Proteomes" id="UP000230233">
    <property type="component" value="Chromosome I"/>
</dbReference>
<reference evidence="2" key="1">
    <citation type="submission" date="2017-10" db="EMBL/GenBank/DDBJ databases">
        <title>Rapid genome shrinkage in a self-fertile nematode reveals novel sperm competition proteins.</title>
        <authorList>
            <person name="Yin D."/>
            <person name="Schwarz E.M."/>
            <person name="Thomas C.G."/>
            <person name="Felde R.L."/>
            <person name="Korf I.F."/>
            <person name="Cutter A.D."/>
            <person name="Schartner C.M."/>
            <person name="Ralston E.J."/>
            <person name="Meyer B.J."/>
            <person name="Haag E.S."/>
        </authorList>
    </citation>
    <scope>NUCLEOTIDE SEQUENCE [LARGE SCALE GENOMIC DNA]</scope>
    <source>
        <strain evidence="2">JU1422</strain>
    </source>
</reference>
<dbReference type="EMBL" id="PDUG01000001">
    <property type="protein sequence ID" value="PIC53354.1"/>
    <property type="molecule type" value="Genomic_DNA"/>
</dbReference>
<name>A0A2G5VNK7_9PELO</name>
<organism evidence="1 2">
    <name type="scientific">Caenorhabditis nigoni</name>
    <dbReference type="NCBI Taxonomy" id="1611254"/>
    <lineage>
        <taxon>Eukaryota</taxon>
        <taxon>Metazoa</taxon>
        <taxon>Ecdysozoa</taxon>
        <taxon>Nematoda</taxon>
        <taxon>Chromadorea</taxon>
        <taxon>Rhabditida</taxon>
        <taxon>Rhabditina</taxon>
        <taxon>Rhabditomorpha</taxon>
        <taxon>Rhabditoidea</taxon>
        <taxon>Rhabditidae</taxon>
        <taxon>Peloderinae</taxon>
        <taxon>Caenorhabditis</taxon>
    </lineage>
</organism>
<keyword evidence="2" id="KW-1185">Reference proteome</keyword>
<evidence type="ECO:0000313" key="1">
    <source>
        <dbReference type="EMBL" id="PIC53354.1"/>
    </source>
</evidence>